<accession>A0A3S3UBZ5</accession>
<keyword evidence="1" id="KW-0732">Signal</keyword>
<dbReference type="Proteomes" id="UP000287168">
    <property type="component" value="Unassembled WGS sequence"/>
</dbReference>
<evidence type="ECO:0000313" key="3">
    <source>
        <dbReference type="Proteomes" id="UP000287168"/>
    </source>
</evidence>
<name>A0A3S3UBZ5_9RHOB</name>
<feature type="chain" id="PRO_5018589208" description="Cellulose biosynthesis protein BcsS" evidence="1">
    <location>
        <begin position="19"/>
        <end position="211"/>
    </location>
</feature>
<evidence type="ECO:0000256" key="1">
    <source>
        <dbReference type="SAM" id="SignalP"/>
    </source>
</evidence>
<proteinExistence type="predicted"/>
<comment type="caution">
    <text evidence="2">The sequence shown here is derived from an EMBL/GenBank/DDBJ whole genome shotgun (WGS) entry which is preliminary data.</text>
</comment>
<dbReference type="EMBL" id="SBLC01000012">
    <property type="protein sequence ID" value="RWY41059.1"/>
    <property type="molecule type" value="Genomic_DNA"/>
</dbReference>
<feature type="signal peptide" evidence="1">
    <location>
        <begin position="1"/>
        <end position="18"/>
    </location>
</feature>
<dbReference type="OrthoDB" id="7857490at2"/>
<gene>
    <name evidence="2" type="ORF">EP867_10105</name>
</gene>
<dbReference type="AlphaFoldDB" id="A0A3S3UBZ5"/>
<organism evidence="2 3">
    <name type="scientific">Falsigemmobacter intermedius</name>
    <dbReference type="NCBI Taxonomy" id="1553448"/>
    <lineage>
        <taxon>Bacteria</taxon>
        <taxon>Pseudomonadati</taxon>
        <taxon>Pseudomonadota</taxon>
        <taxon>Alphaproteobacteria</taxon>
        <taxon>Rhodobacterales</taxon>
        <taxon>Paracoccaceae</taxon>
        <taxon>Falsigemmobacter</taxon>
    </lineage>
</organism>
<sequence length="211" mass="22604">MRVAVWTLLLCLCGAPCAAGPWPRAEGGLFFALSAGAADVSLWAEYGLRKTRWIAADLRRDADGTVTGALIFNQALPLPGALADRAVAAFSTRSEVTRSPDGFYGSSTRITLSAGIGFSAPLSGWATAAAAYEYSETSEKLLSDWSLGLQLRPRFAAFFQGEYERALLSPATRKLGATAVVHLRDNLRVTAGLWRNSAGTGELRLGTWLEF</sequence>
<keyword evidence="3" id="KW-1185">Reference proteome</keyword>
<evidence type="ECO:0000313" key="2">
    <source>
        <dbReference type="EMBL" id="RWY41059.1"/>
    </source>
</evidence>
<evidence type="ECO:0008006" key="4">
    <source>
        <dbReference type="Google" id="ProtNLM"/>
    </source>
</evidence>
<protein>
    <recommendedName>
        <fullName evidence="4">Cellulose biosynthesis protein BcsS</fullName>
    </recommendedName>
</protein>
<reference evidence="2 3" key="1">
    <citation type="journal article" date="2015" name="Int. J. Syst. Evol. Microbiol.">
        <title>Gemmobacter intermedius sp. nov., isolated from a white stork (Ciconia ciconia).</title>
        <authorList>
            <person name="Kampfer P."/>
            <person name="Jerzak L."/>
            <person name="Wilharm G."/>
            <person name="Golke J."/>
            <person name="Busse H.J."/>
            <person name="Glaeser S.P."/>
        </authorList>
    </citation>
    <scope>NUCLEOTIDE SEQUENCE [LARGE SCALE GENOMIC DNA]</scope>
    <source>
        <strain evidence="2 3">119/4</strain>
    </source>
</reference>
<dbReference type="RefSeq" id="WP_128488770.1">
    <property type="nucleotide sequence ID" value="NZ_JBHLXB010000159.1"/>
</dbReference>